<comment type="caution">
    <text evidence="2">The sequence shown here is derived from an EMBL/GenBank/DDBJ whole genome shotgun (WGS) entry which is preliminary data.</text>
</comment>
<name>A0A2A4FXE4_9SPHN</name>
<dbReference type="OrthoDB" id="7567801at2"/>
<dbReference type="Pfam" id="PF07589">
    <property type="entry name" value="PEP-CTERM"/>
    <property type="match status" value="1"/>
</dbReference>
<dbReference type="NCBIfam" id="NF035944">
    <property type="entry name" value="PEPxxWA-CTERM"/>
    <property type="match status" value="1"/>
</dbReference>
<feature type="domain" description="Ice-binding protein C-terminal" evidence="1">
    <location>
        <begin position="132"/>
        <end position="157"/>
    </location>
</feature>
<sequence length="172" mass="17923">MLKEAVASKAAKLLMTCVCPVAGTTALSLGVPQVRDAVHKATQPRQYAKPKTRVRATPIAEEGVQVASADTPCPTVTPFALSNLPQQTPVPMDSPPLQVAEAPPPDPAVPLTPTIFVPPTTGTPPSEDMPGVPEPSTWVQLMLGFGLIGGVARVTYRKNGTAPDQEPEAQAS</sequence>
<proteinExistence type="predicted"/>
<evidence type="ECO:0000259" key="1">
    <source>
        <dbReference type="Pfam" id="PF07589"/>
    </source>
</evidence>
<dbReference type="InterPro" id="IPR013424">
    <property type="entry name" value="Ice-binding_C"/>
</dbReference>
<dbReference type="AlphaFoldDB" id="A0A2A4FXE4"/>
<evidence type="ECO:0000313" key="3">
    <source>
        <dbReference type="Proteomes" id="UP000218934"/>
    </source>
</evidence>
<organism evidence="2 3">
    <name type="scientific">Rhizorhabdus dicambivorans</name>
    <dbReference type="NCBI Taxonomy" id="1850238"/>
    <lineage>
        <taxon>Bacteria</taxon>
        <taxon>Pseudomonadati</taxon>
        <taxon>Pseudomonadota</taxon>
        <taxon>Alphaproteobacteria</taxon>
        <taxon>Sphingomonadales</taxon>
        <taxon>Sphingomonadaceae</taxon>
        <taxon>Rhizorhabdus</taxon>
    </lineage>
</organism>
<accession>A0A2A4FXE4</accession>
<dbReference type="Proteomes" id="UP000218934">
    <property type="component" value="Unassembled WGS sequence"/>
</dbReference>
<reference evidence="2 3" key="1">
    <citation type="submission" date="2017-09" db="EMBL/GenBank/DDBJ databases">
        <title>The Catabolism of 3,6-Dichlorosalicylic acid is Initiated by the Cytochrome P450 Monooxygenase DsmABC in Rhizorhabdus dicambivorans Ndbn-20.</title>
        <authorList>
            <person name="Na L."/>
        </authorList>
    </citation>
    <scope>NUCLEOTIDE SEQUENCE [LARGE SCALE GENOMIC DNA]</scope>
    <source>
        <strain evidence="2 3">Ndbn-20m</strain>
    </source>
</reference>
<protein>
    <submittedName>
        <fullName evidence="2">PEP-CTERM sorting domain-containing protein</fullName>
    </submittedName>
</protein>
<dbReference type="EMBL" id="NWUF01000009">
    <property type="protein sequence ID" value="PCE42140.1"/>
    <property type="molecule type" value="Genomic_DNA"/>
</dbReference>
<dbReference type="KEGG" id="rdi:CMV14_23400"/>
<evidence type="ECO:0000313" key="2">
    <source>
        <dbReference type="EMBL" id="PCE42140.1"/>
    </source>
</evidence>
<gene>
    <name evidence="2" type="ORF">COO09_10890</name>
</gene>
<keyword evidence="3" id="KW-1185">Reference proteome</keyword>